<dbReference type="EMBL" id="HBEO01001921">
    <property type="protein sequence ID" value="CAD8467466.1"/>
    <property type="molecule type" value="Transcribed_RNA"/>
</dbReference>
<evidence type="ECO:0000313" key="2">
    <source>
        <dbReference type="EMBL" id="CAD8467466.1"/>
    </source>
</evidence>
<dbReference type="PROSITE" id="PS51354">
    <property type="entry name" value="GLUTAREDOXIN_2"/>
    <property type="match status" value="1"/>
</dbReference>
<organism evidence="2">
    <name type="scientific">Hanusia phi</name>
    <dbReference type="NCBI Taxonomy" id="3032"/>
    <lineage>
        <taxon>Eukaryota</taxon>
        <taxon>Cryptophyceae</taxon>
        <taxon>Pyrenomonadales</taxon>
        <taxon>Geminigeraceae</taxon>
        <taxon>Hanusia</taxon>
    </lineage>
</organism>
<evidence type="ECO:0000259" key="1">
    <source>
        <dbReference type="PROSITE" id="PS50404"/>
    </source>
</evidence>
<dbReference type="InterPro" id="IPR050983">
    <property type="entry name" value="GST_Omega/HSP26"/>
</dbReference>
<dbReference type="SFLD" id="SFLDS00019">
    <property type="entry name" value="Glutathione_Transferase_(cytos"/>
    <property type="match status" value="1"/>
</dbReference>
<dbReference type="Pfam" id="PF13409">
    <property type="entry name" value="GST_N_2"/>
    <property type="match status" value="1"/>
</dbReference>
<feature type="domain" description="GST N-terminal" evidence="1">
    <location>
        <begin position="2"/>
        <end position="83"/>
    </location>
</feature>
<dbReference type="GO" id="GO:0005737">
    <property type="term" value="C:cytoplasm"/>
    <property type="evidence" value="ECO:0007669"/>
    <property type="project" value="TreeGrafter"/>
</dbReference>
<sequence>MSDVTLYTNKMCPFAQKAWIALEEKKVKYELVEINLYGSGGKPGWFLDMNPKGQVPVLKHGDKVVVESDEILKYIDRNMGSAGDLTRGCEAEVATWMKFLGSEILPSGKALINGYGSQKSLHVLV</sequence>
<dbReference type="InterPro" id="IPR036249">
    <property type="entry name" value="Thioredoxin-like_sf"/>
</dbReference>
<dbReference type="SFLD" id="SFLDG00358">
    <property type="entry name" value="Main_(cytGST)"/>
    <property type="match status" value="1"/>
</dbReference>
<dbReference type="AlphaFoldDB" id="A0A7S0DZ82"/>
<gene>
    <name evidence="2" type="ORF">HPHI1048_LOCUS1379</name>
</gene>
<protein>
    <recommendedName>
        <fullName evidence="1">GST N-terminal domain-containing protein</fullName>
    </recommendedName>
</protein>
<dbReference type="InterPro" id="IPR040079">
    <property type="entry name" value="Glutathione_S-Trfase"/>
</dbReference>
<dbReference type="InterPro" id="IPR004045">
    <property type="entry name" value="Glutathione_S-Trfase_N"/>
</dbReference>
<dbReference type="PANTHER" id="PTHR43968:SF6">
    <property type="entry name" value="GLUTATHIONE S-TRANSFERASE OMEGA"/>
    <property type="match status" value="1"/>
</dbReference>
<reference evidence="2" key="1">
    <citation type="submission" date="2021-01" db="EMBL/GenBank/DDBJ databases">
        <authorList>
            <person name="Corre E."/>
            <person name="Pelletier E."/>
            <person name="Niang G."/>
            <person name="Scheremetjew M."/>
            <person name="Finn R."/>
            <person name="Kale V."/>
            <person name="Holt S."/>
            <person name="Cochrane G."/>
            <person name="Meng A."/>
            <person name="Brown T."/>
            <person name="Cohen L."/>
        </authorList>
    </citation>
    <scope>NUCLEOTIDE SEQUENCE</scope>
    <source>
        <strain evidence="2">CCMP325</strain>
    </source>
</reference>
<proteinExistence type="predicted"/>
<dbReference type="PROSITE" id="PS50404">
    <property type="entry name" value="GST_NTER"/>
    <property type="match status" value="1"/>
</dbReference>
<accession>A0A7S0DZ82</accession>
<name>A0A7S0DZ82_9CRYP</name>
<dbReference type="Gene3D" id="3.40.30.10">
    <property type="entry name" value="Glutaredoxin"/>
    <property type="match status" value="1"/>
</dbReference>
<dbReference type="CDD" id="cd00570">
    <property type="entry name" value="GST_N_family"/>
    <property type="match status" value="1"/>
</dbReference>
<dbReference type="SUPFAM" id="SSF52833">
    <property type="entry name" value="Thioredoxin-like"/>
    <property type="match status" value="1"/>
</dbReference>
<dbReference type="PANTHER" id="PTHR43968">
    <property type="match status" value="1"/>
</dbReference>